<dbReference type="InterPro" id="IPR013792">
    <property type="entry name" value="RNA3'P_cycl/enolpyr_Trfase_a/b"/>
</dbReference>
<evidence type="ECO:0000256" key="12">
    <source>
        <dbReference type="ARBA" id="ARBA00039754"/>
    </source>
</evidence>
<dbReference type="Proteomes" id="UP000319613">
    <property type="component" value="Unassembled WGS sequence"/>
</dbReference>
<dbReference type="PANTHER" id="PTHR43783:SF1">
    <property type="entry name" value="UDP-N-ACETYLGLUCOSAMINE 1-CARBOXYVINYLTRANSFERASE"/>
    <property type="match status" value="1"/>
</dbReference>
<dbReference type="Pfam" id="PF00275">
    <property type="entry name" value="EPSP_synthase"/>
    <property type="match status" value="1"/>
</dbReference>
<keyword evidence="7" id="KW-0573">Peptidoglycan synthesis</keyword>
<evidence type="ECO:0000256" key="14">
    <source>
        <dbReference type="ARBA" id="ARBA00042842"/>
    </source>
</evidence>
<evidence type="ECO:0000256" key="3">
    <source>
        <dbReference type="ARBA" id="ARBA00022490"/>
    </source>
</evidence>
<comment type="similarity">
    <text evidence="10">Belongs to the EPSP synthase family. MurA subfamily.</text>
</comment>
<evidence type="ECO:0000256" key="4">
    <source>
        <dbReference type="ARBA" id="ARBA00022618"/>
    </source>
</evidence>
<keyword evidence="9" id="KW-0961">Cell wall biogenesis/degradation</keyword>
<keyword evidence="5 17" id="KW-0808">Transferase</keyword>
<evidence type="ECO:0000256" key="8">
    <source>
        <dbReference type="ARBA" id="ARBA00023306"/>
    </source>
</evidence>
<evidence type="ECO:0000256" key="9">
    <source>
        <dbReference type="ARBA" id="ARBA00023316"/>
    </source>
</evidence>
<dbReference type="AlphaFoldDB" id="A0A554J9J0"/>
<comment type="subcellular location">
    <subcellularLocation>
        <location evidence="1">Cytoplasm</location>
    </subcellularLocation>
</comment>
<protein>
    <recommendedName>
        <fullName evidence="12">UDP-N-acetylglucosamine 1-carboxyvinyltransferase</fullName>
        <ecNumber evidence="11">2.5.1.7</ecNumber>
    </recommendedName>
    <alternativeName>
        <fullName evidence="13">Enoylpyruvate transferase</fullName>
    </alternativeName>
    <alternativeName>
        <fullName evidence="14">UDP-N-acetylglucosamine enolpyruvyl transferase</fullName>
    </alternativeName>
</protein>
<evidence type="ECO:0000256" key="10">
    <source>
        <dbReference type="ARBA" id="ARBA00038367"/>
    </source>
</evidence>
<dbReference type="GO" id="GO:0008760">
    <property type="term" value="F:UDP-N-acetylglucosamine 1-carboxyvinyltransferase activity"/>
    <property type="evidence" value="ECO:0007669"/>
    <property type="project" value="UniProtKB-EC"/>
</dbReference>
<dbReference type="Gene3D" id="3.65.10.10">
    <property type="entry name" value="Enolpyruvate transferase domain"/>
    <property type="match status" value="1"/>
</dbReference>
<keyword evidence="3" id="KW-0963">Cytoplasm</keyword>
<dbReference type="GO" id="GO:0071555">
    <property type="term" value="P:cell wall organization"/>
    <property type="evidence" value="ECO:0007669"/>
    <property type="project" value="UniProtKB-KW"/>
</dbReference>
<dbReference type="GO" id="GO:0051301">
    <property type="term" value="P:cell division"/>
    <property type="evidence" value="ECO:0007669"/>
    <property type="project" value="UniProtKB-KW"/>
</dbReference>
<proteinExistence type="inferred from homology"/>
<dbReference type="EC" id="2.5.1.7" evidence="11"/>
<feature type="non-terminal residue" evidence="17">
    <location>
        <position position="1"/>
    </location>
</feature>
<keyword evidence="8" id="KW-0131">Cell cycle</keyword>
<evidence type="ECO:0000313" key="17">
    <source>
        <dbReference type="EMBL" id="TSC64998.1"/>
    </source>
</evidence>
<evidence type="ECO:0000256" key="13">
    <source>
        <dbReference type="ARBA" id="ARBA00042443"/>
    </source>
</evidence>
<dbReference type="InterPro" id="IPR036968">
    <property type="entry name" value="Enolpyruvate_Tfrase_sf"/>
</dbReference>
<reference evidence="17 18" key="1">
    <citation type="submission" date="2017-07" db="EMBL/GenBank/DDBJ databases">
        <title>Mechanisms for carbon and nitrogen cycling indicate functional differentiation within the Candidate Phyla Radiation.</title>
        <authorList>
            <person name="Danczak R.E."/>
            <person name="Johnston M.D."/>
            <person name="Kenah C."/>
            <person name="Slattery M."/>
            <person name="Wrighton K.C."/>
            <person name="Wilkins M.J."/>
        </authorList>
    </citation>
    <scope>NUCLEOTIDE SEQUENCE [LARGE SCALE GENOMIC DNA]</scope>
    <source>
        <strain evidence="17">Gr01-1014_77</strain>
    </source>
</reference>
<evidence type="ECO:0000256" key="2">
    <source>
        <dbReference type="ARBA" id="ARBA00004752"/>
    </source>
</evidence>
<name>A0A554J9J0_9BACT</name>
<dbReference type="EMBL" id="VMFF01000075">
    <property type="protein sequence ID" value="TSC64998.1"/>
    <property type="molecule type" value="Genomic_DNA"/>
</dbReference>
<evidence type="ECO:0000259" key="16">
    <source>
        <dbReference type="Pfam" id="PF00275"/>
    </source>
</evidence>
<gene>
    <name evidence="17" type="ORF">G01um101477_648</name>
</gene>
<comment type="caution">
    <text evidence="17">The sequence shown here is derived from an EMBL/GenBank/DDBJ whole genome shotgun (WGS) entry which is preliminary data.</text>
</comment>
<dbReference type="SUPFAM" id="SSF55205">
    <property type="entry name" value="EPT/RTPC-like"/>
    <property type="match status" value="1"/>
</dbReference>
<keyword evidence="6" id="KW-0133">Cell shape</keyword>
<dbReference type="GO" id="GO:0005737">
    <property type="term" value="C:cytoplasm"/>
    <property type="evidence" value="ECO:0007669"/>
    <property type="project" value="UniProtKB-SubCell"/>
</dbReference>
<evidence type="ECO:0000256" key="1">
    <source>
        <dbReference type="ARBA" id="ARBA00004496"/>
    </source>
</evidence>
<keyword evidence="4" id="KW-0132">Cell division</keyword>
<accession>A0A554J9J0</accession>
<evidence type="ECO:0000256" key="11">
    <source>
        <dbReference type="ARBA" id="ARBA00039108"/>
    </source>
</evidence>
<comment type="pathway">
    <text evidence="2">Cell wall biogenesis; peptidoglycan biosynthesis.</text>
</comment>
<evidence type="ECO:0000256" key="5">
    <source>
        <dbReference type="ARBA" id="ARBA00022679"/>
    </source>
</evidence>
<evidence type="ECO:0000256" key="15">
    <source>
        <dbReference type="ARBA" id="ARBA00047527"/>
    </source>
</evidence>
<evidence type="ECO:0000313" key="18">
    <source>
        <dbReference type="Proteomes" id="UP000319613"/>
    </source>
</evidence>
<feature type="domain" description="Enolpyruvate transferase" evidence="16">
    <location>
        <begin position="2"/>
        <end position="94"/>
    </location>
</feature>
<evidence type="ECO:0000256" key="7">
    <source>
        <dbReference type="ARBA" id="ARBA00022984"/>
    </source>
</evidence>
<comment type="catalytic activity">
    <reaction evidence="15">
        <text>phosphoenolpyruvate + UDP-N-acetyl-alpha-D-glucosamine = UDP-N-acetyl-3-O-(1-carboxyvinyl)-alpha-D-glucosamine + phosphate</text>
        <dbReference type="Rhea" id="RHEA:18681"/>
        <dbReference type="ChEBI" id="CHEBI:43474"/>
        <dbReference type="ChEBI" id="CHEBI:57705"/>
        <dbReference type="ChEBI" id="CHEBI:58702"/>
        <dbReference type="ChEBI" id="CHEBI:68483"/>
        <dbReference type="EC" id="2.5.1.7"/>
    </reaction>
</comment>
<dbReference type="GO" id="GO:0009252">
    <property type="term" value="P:peptidoglycan biosynthetic process"/>
    <property type="evidence" value="ECO:0007669"/>
    <property type="project" value="UniProtKB-KW"/>
</dbReference>
<organism evidence="17 18">
    <name type="scientific">Candidatus Doudnabacteria bacterium Gr01-1014_77</name>
    <dbReference type="NCBI Taxonomy" id="2017133"/>
    <lineage>
        <taxon>Bacteria</taxon>
        <taxon>Candidatus Doudnaibacteriota</taxon>
    </lineage>
</organism>
<evidence type="ECO:0000256" key="6">
    <source>
        <dbReference type="ARBA" id="ARBA00022960"/>
    </source>
</evidence>
<sequence>ATQAQGTTQLHEWMYEGRLGYIHELSKMGAKAHIIDQHRAEITGPTELSGTDVSSLDVRSGMVLVISALVAKGQSTLHEIQHIERGYEDIVNKLKAIGADIERVE</sequence>
<dbReference type="PANTHER" id="PTHR43783">
    <property type="entry name" value="UDP-N-ACETYLGLUCOSAMINE 1-CARBOXYVINYLTRANSFERASE"/>
    <property type="match status" value="1"/>
</dbReference>
<dbReference type="GO" id="GO:0008360">
    <property type="term" value="P:regulation of cell shape"/>
    <property type="evidence" value="ECO:0007669"/>
    <property type="project" value="UniProtKB-KW"/>
</dbReference>
<dbReference type="InterPro" id="IPR050068">
    <property type="entry name" value="MurA_subfamily"/>
</dbReference>
<dbReference type="InterPro" id="IPR001986">
    <property type="entry name" value="Enolpyruvate_Tfrase_dom"/>
</dbReference>